<feature type="compositionally biased region" description="Gly residues" evidence="1">
    <location>
        <begin position="27"/>
        <end position="36"/>
    </location>
</feature>
<accession>A0A6J4K4A9</accession>
<evidence type="ECO:0000313" key="2">
    <source>
        <dbReference type="EMBL" id="CAA9295472.1"/>
    </source>
</evidence>
<reference evidence="2" key="1">
    <citation type="submission" date="2020-02" db="EMBL/GenBank/DDBJ databases">
        <authorList>
            <person name="Meier V. D."/>
        </authorList>
    </citation>
    <scope>NUCLEOTIDE SEQUENCE</scope>
    <source>
        <strain evidence="2">AVDCRST_MAG61</strain>
    </source>
</reference>
<feature type="compositionally biased region" description="Basic residues" evidence="1">
    <location>
        <begin position="1"/>
        <end position="25"/>
    </location>
</feature>
<dbReference type="EMBL" id="CADCTT010000081">
    <property type="protein sequence ID" value="CAA9295472.1"/>
    <property type="molecule type" value="Genomic_DNA"/>
</dbReference>
<proteinExistence type="predicted"/>
<gene>
    <name evidence="2" type="ORF">AVDCRST_MAG61-547</name>
</gene>
<organism evidence="2">
    <name type="scientific">uncultured Friedmanniella sp</name>
    <dbReference type="NCBI Taxonomy" id="335381"/>
    <lineage>
        <taxon>Bacteria</taxon>
        <taxon>Bacillati</taxon>
        <taxon>Actinomycetota</taxon>
        <taxon>Actinomycetes</taxon>
        <taxon>Propionibacteriales</taxon>
        <taxon>Nocardioidaceae</taxon>
        <taxon>Friedmanniella</taxon>
        <taxon>environmental samples</taxon>
    </lineage>
</organism>
<feature type="non-terminal residue" evidence="2">
    <location>
        <position position="1"/>
    </location>
</feature>
<sequence>ERGRHRDRRRGPTRAGAAHRSRPLARRGGGTGAGAG</sequence>
<feature type="non-terminal residue" evidence="2">
    <location>
        <position position="36"/>
    </location>
</feature>
<name>A0A6J4K4A9_9ACTN</name>
<feature type="region of interest" description="Disordered" evidence="1">
    <location>
        <begin position="1"/>
        <end position="36"/>
    </location>
</feature>
<evidence type="ECO:0000256" key="1">
    <source>
        <dbReference type="SAM" id="MobiDB-lite"/>
    </source>
</evidence>
<dbReference type="AlphaFoldDB" id="A0A6J4K4A9"/>
<protein>
    <submittedName>
        <fullName evidence="2">Uncharacterized protein</fullName>
    </submittedName>
</protein>